<comment type="caution">
    <text evidence="2">Lacks conserved residue(s) required for the propagation of feature annotation.</text>
</comment>
<evidence type="ECO:0000313" key="5">
    <source>
        <dbReference type="Proteomes" id="UP001249851"/>
    </source>
</evidence>
<organism evidence="4 5">
    <name type="scientific">Acropora cervicornis</name>
    <name type="common">Staghorn coral</name>
    <dbReference type="NCBI Taxonomy" id="6130"/>
    <lineage>
        <taxon>Eukaryota</taxon>
        <taxon>Metazoa</taxon>
        <taxon>Cnidaria</taxon>
        <taxon>Anthozoa</taxon>
        <taxon>Hexacorallia</taxon>
        <taxon>Scleractinia</taxon>
        <taxon>Astrocoeniina</taxon>
        <taxon>Acroporidae</taxon>
        <taxon>Acropora</taxon>
    </lineage>
</organism>
<feature type="disulfide bond" evidence="2">
    <location>
        <begin position="80"/>
        <end position="98"/>
    </location>
</feature>
<name>A0AAD9R3R0_ACRCE</name>
<keyword evidence="5" id="KW-1185">Reference proteome</keyword>
<comment type="caution">
    <text evidence="4">The sequence shown here is derived from an EMBL/GenBank/DDBJ whole genome shotgun (WGS) entry which is preliminary data.</text>
</comment>
<dbReference type="CDD" id="cd00112">
    <property type="entry name" value="LDLa"/>
    <property type="match status" value="1"/>
</dbReference>
<proteinExistence type="predicted"/>
<evidence type="ECO:0000256" key="3">
    <source>
        <dbReference type="SAM" id="Phobius"/>
    </source>
</evidence>
<dbReference type="EMBL" id="JARQWQ010000004">
    <property type="protein sequence ID" value="KAK2572602.1"/>
    <property type="molecule type" value="Genomic_DNA"/>
</dbReference>
<keyword evidence="3" id="KW-0812">Transmembrane</keyword>
<evidence type="ECO:0000256" key="1">
    <source>
        <dbReference type="ARBA" id="ARBA00023157"/>
    </source>
</evidence>
<protein>
    <submittedName>
        <fullName evidence="4">Uncharacterized protein</fullName>
    </submittedName>
</protein>
<keyword evidence="3" id="KW-1133">Transmembrane helix</keyword>
<feature type="disulfide bond" evidence="2">
    <location>
        <begin position="92"/>
        <end position="107"/>
    </location>
</feature>
<dbReference type="Gene3D" id="4.10.400.10">
    <property type="entry name" value="Low-density Lipoprotein Receptor"/>
    <property type="match status" value="1"/>
</dbReference>
<reference evidence="4" key="1">
    <citation type="journal article" date="2023" name="G3 (Bethesda)">
        <title>Whole genome assembly and annotation of the endangered Caribbean coral Acropora cervicornis.</title>
        <authorList>
            <person name="Selwyn J.D."/>
            <person name="Vollmer S.V."/>
        </authorList>
    </citation>
    <scope>NUCLEOTIDE SEQUENCE</scope>
    <source>
        <strain evidence="4">K2</strain>
    </source>
</reference>
<keyword evidence="1 2" id="KW-1015">Disulfide bond</keyword>
<keyword evidence="3" id="KW-0472">Membrane</keyword>
<dbReference type="InterPro" id="IPR036055">
    <property type="entry name" value="LDL_receptor-like_sf"/>
</dbReference>
<dbReference type="InterPro" id="IPR002172">
    <property type="entry name" value="LDrepeatLR_classA_rpt"/>
</dbReference>
<dbReference type="Proteomes" id="UP001249851">
    <property type="component" value="Unassembled WGS sequence"/>
</dbReference>
<evidence type="ECO:0000313" key="4">
    <source>
        <dbReference type="EMBL" id="KAK2572602.1"/>
    </source>
</evidence>
<gene>
    <name evidence="4" type="ORF">P5673_002873</name>
</gene>
<dbReference type="SMART" id="SM00192">
    <property type="entry name" value="LDLa"/>
    <property type="match status" value="1"/>
</dbReference>
<reference evidence="4" key="2">
    <citation type="journal article" date="2023" name="Science">
        <title>Genomic signatures of disease resistance in endangered staghorn corals.</title>
        <authorList>
            <person name="Vollmer S.V."/>
            <person name="Selwyn J.D."/>
            <person name="Despard B.A."/>
            <person name="Roesel C.L."/>
        </authorList>
    </citation>
    <scope>NUCLEOTIDE SEQUENCE</scope>
    <source>
        <strain evidence="4">K2</strain>
    </source>
</reference>
<dbReference type="AlphaFoldDB" id="A0AAD9R3R0"/>
<sequence length="117" mass="12406">MALCGSMVTNGSKELVLTAPASMVSSAVLNITWLLAMASLRPRLLEHACHAIGHGKISDLLTKELSAIVKLKKTNKLFQCTNGAFIRKEHTCNGITECGDGSDEESCGNGMICAVLN</sequence>
<dbReference type="Pfam" id="PF00057">
    <property type="entry name" value="Ldl_recept_a"/>
    <property type="match status" value="1"/>
</dbReference>
<dbReference type="SUPFAM" id="SSF57424">
    <property type="entry name" value="LDL receptor-like module"/>
    <property type="match status" value="1"/>
</dbReference>
<feature type="transmembrane region" description="Helical" evidence="3">
    <location>
        <begin position="15"/>
        <end position="36"/>
    </location>
</feature>
<evidence type="ECO:0000256" key="2">
    <source>
        <dbReference type="PROSITE-ProRule" id="PRU00124"/>
    </source>
</evidence>
<dbReference type="PROSITE" id="PS50068">
    <property type="entry name" value="LDLRA_2"/>
    <property type="match status" value="1"/>
</dbReference>
<accession>A0AAD9R3R0</accession>